<feature type="transmembrane region" description="Helical" evidence="7">
    <location>
        <begin position="393"/>
        <end position="419"/>
    </location>
</feature>
<dbReference type="PROSITE" id="PS51352">
    <property type="entry name" value="THIOREDOXIN_2"/>
    <property type="match status" value="1"/>
</dbReference>
<feature type="transmembrane region" description="Helical" evidence="7">
    <location>
        <begin position="425"/>
        <end position="447"/>
    </location>
</feature>
<evidence type="ECO:0000256" key="7">
    <source>
        <dbReference type="SAM" id="Phobius"/>
    </source>
</evidence>
<keyword evidence="3 7" id="KW-0812">Transmembrane</keyword>
<dbReference type="InterPro" id="IPR013766">
    <property type="entry name" value="Thioredoxin_domain"/>
</dbReference>
<keyword evidence="4" id="KW-0201">Cytochrome c-type biogenesis</keyword>
<dbReference type="CDD" id="cd02953">
    <property type="entry name" value="DsbDgamma"/>
    <property type="match status" value="1"/>
</dbReference>
<dbReference type="SUPFAM" id="SSF52833">
    <property type="entry name" value="Thioredoxin-like"/>
    <property type="match status" value="1"/>
</dbReference>
<proteinExistence type="predicted"/>
<dbReference type="PANTHER" id="PTHR32234:SF3">
    <property type="entry name" value="SUPPRESSION OF COPPER SENSITIVITY PROTEIN"/>
    <property type="match status" value="1"/>
</dbReference>
<gene>
    <name evidence="9" type="ORF">GCM10007391_24560</name>
</gene>
<dbReference type="InterPro" id="IPR028250">
    <property type="entry name" value="DsbDN"/>
</dbReference>
<feature type="transmembrane region" description="Helical" evidence="7">
    <location>
        <begin position="313"/>
        <end position="335"/>
    </location>
</feature>
<dbReference type="Pfam" id="PF13899">
    <property type="entry name" value="Thioredoxin_7"/>
    <property type="match status" value="1"/>
</dbReference>
<feature type="transmembrane region" description="Helical" evidence="7">
    <location>
        <begin position="467"/>
        <end position="484"/>
    </location>
</feature>
<sequence length="668" mass="71928">MCWHALAKTSADSSISAPHIQVSLVSEDSALVPGTTQLVGVRIEPDPHWHTYWQNPGDSGEAPKITWQQTDGMSFGEIQWPLPQAIRVAHLVNYGYADAHLLMVPVTVDKQIQPGGERTLTADLSYLVCKENCIPGWATLSLTLPVASDSAPSASAQLFTKAREALPAADTLPAAFEVTDSHIAVSVNGLSSEDWTLFPLRSDVASHSSNQQILYENGQLHALIQQSDYFTGAQDTLEFLISDGTQGYYLKARPAAPIDSVTGSETLGVSDLAIYAGMALLGGLILNIMPCVLPILSIKALSLQQHAKPGHHWAYLLGILVCFNAFTVTIISLQVSGQQLGWGFHLQSPLVIAALAFLFTFIGLSLLDVVAVGPGLSGMGQSLVSGNNHRSHFFTGVLAVIVASPCTAPFMAAALGVALVQPPVIALFIFNALAVGFALPMMLLFIFPSLRKKLPAPGPWMNVFKQALAFPMFATAAWLCWVYAGQAGTSAQFVLLCALLGFAFLLWLKATLPDKLTVTVLSVSGCLAIFSLITVLSLQPPTKVDKESASSTPYTAQTLASLRAKDQVVLVNMTADWCITCKVNEQVALSTRKVQDVLASDNIHYLVGDWTNKNDEIYTYLKQYERAGVPLYVVYGPDNFVKVLPQVLTPDIVVTAINQALQEQNHAS</sequence>
<keyword evidence="5 7" id="KW-1133">Transmembrane helix</keyword>
<dbReference type="InterPro" id="IPR035671">
    <property type="entry name" value="DsbD_gamma"/>
</dbReference>
<dbReference type="InterPro" id="IPR036249">
    <property type="entry name" value="Thioredoxin-like_sf"/>
</dbReference>
<dbReference type="Pfam" id="PF11412">
    <property type="entry name" value="DsbD_N"/>
    <property type="match status" value="1"/>
</dbReference>
<feature type="transmembrane region" description="Helical" evidence="7">
    <location>
        <begin position="350"/>
        <end position="372"/>
    </location>
</feature>
<feature type="transmembrane region" description="Helical" evidence="7">
    <location>
        <begin position="520"/>
        <end position="538"/>
    </location>
</feature>
<keyword evidence="2" id="KW-1003">Cell membrane</keyword>
<dbReference type="GO" id="GO:0005886">
    <property type="term" value="C:plasma membrane"/>
    <property type="evidence" value="ECO:0007669"/>
    <property type="project" value="UniProtKB-SubCell"/>
</dbReference>
<reference evidence="9" key="2">
    <citation type="submission" date="2020-09" db="EMBL/GenBank/DDBJ databases">
        <authorList>
            <person name="Sun Q."/>
            <person name="Kim S."/>
        </authorList>
    </citation>
    <scope>NUCLEOTIDE SEQUENCE</scope>
    <source>
        <strain evidence="9">KCTC 22164</strain>
    </source>
</reference>
<feature type="transmembrane region" description="Helical" evidence="7">
    <location>
        <begin position="272"/>
        <end position="301"/>
    </location>
</feature>
<organism evidence="9 10">
    <name type="scientific">Alteromonas halophila</name>
    <dbReference type="NCBI Taxonomy" id="516698"/>
    <lineage>
        <taxon>Bacteria</taxon>
        <taxon>Pseudomonadati</taxon>
        <taxon>Pseudomonadota</taxon>
        <taxon>Gammaproteobacteria</taxon>
        <taxon>Alteromonadales</taxon>
        <taxon>Alteromonadaceae</taxon>
        <taxon>Alteromonas/Salinimonas group</taxon>
        <taxon>Alteromonas</taxon>
    </lineage>
</organism>
<dbReference type="Pfam" id="PF02683">
    <property type="entry name" value="DsbD_TM"/>
    <property type="match status" value="1"/>
</dbReference>
<evidence type="ECO:0000256" key="5">
    <source>
        <dbReference type="ARBA" id="ARBA00022989"/>
    </source>
</evidence>
<dbReference type="AlphaFoldDB" id="A0A918JMD7"/>
<evidence type="ECO:0000256" key="1">
    <source>
        <dbReference type="ARBA" id="ARBA00004651"/>
    </source>
</evidence>
<evidence type="ECO:0000256" key="3">
    <source>
        <dbReference type="ARBA" id="ARBA00022692"/>
    </source>
</evidence>
<feature type="transmembrane region" description="Helical" evidence="7">
    <location>
        <begin position="490"/>
        <end position="508"/>
    </location>
</feature>
<reference evidence="9" key="1">
    <citation type="journal article" date="2014" name="Int. J. Syst. Evol. Microbiol.">
        <title>Complete genome sequence of Corynebacterium casei LMG S-19264T (=DSM 44701T), isolated from a smear-ripened cheese.</title>
        <authorList>
            <consortium name="US DOE Joint Genome Institute (JGI-PGF)"/>
            <person name="Walter F."/>
            <person name="Albersmeier A."/>
            <person name="Kalinowski J."/>
            <person name="Ruckert C."/>
        </authorList>
    </citation>
    <scope>NUCLEOTIDE SEQUENCE</scope>
    <source>
        <strain evidence="9">KCTC 22164</strain>
    </source>
</reference>
<protein>
    <submittedName>
        <fullName evidence="9">Thiol:disulfide interchange protein DsbD</fullName>
    </submittedName>
</protein>
<evidence type="ECO:0000256" key="2">
    <source>
        <dbReference type="ARBA" id="ARBA00022475"/>
    </source>
</evidence>
<keyword evidence="10" id="KW-1185">Reference proteome</keyword>
<dbReference type="GO" id="GO:0015035">
    <property type="term" value="F:protein-disulfide reductase activity"/>
    <property type="evidence" value="ECO:0007669"/>
    <property type="project" value="TreeGrafter"/>
</dbReference>
<evidence type="ECO:0000313" key="10">
    <source>
        <dbReference type="Proteomes" id="UP000631300"/>
    </source>
</evidence>
<dbReference type="Proteomes" id="UP000631300">
    <property type="component" value="Unassembled WGS sequence"/>
</dbReference>
<evidence type="ECO:0000259" key="8">
    <source>
        <dbReference type="PROSITE" id="PS51352"/>
    </source>
</evidence>
<evidence type="ECO:0000256" key="4">
    <source>
        <dbReference type="ARBA" id="ARBA00022748"/>
    </source>
</evidence>
<comment type="caution">
    <text evidence="9">The sequence shown here is derived from an EMBL/GenBank/DDBJ whole genome shotgun (WGS) entry which is preliminary data.</text>
</comment>
<dbReference type="GO" id="GO:0017004">
    <property type="term" value="P:cytochrome complex assembly"/>
    <property type="evidence" value="ECO:0007669"/>
    <property type="project" value="UniProtKB-KW"/>
</dbReference>
<dbReference type="PANTHER" id="PTHR32234">
    <property type="entry name" value="THIOL:DISULFIDE INTERCHANGE PROTEIN DSBD"/>
    <property type="match status" value="1"/>
</dbReference>
<comment type="subcellular location">
    <subcellularLocation>
        <location evidence="1">Cell membrane</location>
        <topology evidence="1">Multi-pass membrane protein</topology>
    </subcellularLocation>
</comment>
<name>A0A918JMD7_9ALTE</name>
<keyword evidence="6 7" id="KW-0472">Membrane</keyword>
<dbReference type="EMBL" id="BMXP01000006">
    <property type="protein sequence ID" value="GGW89402.1"/>
    <property type="molecule type" value="Genomic_DNA"/>
</dbReference>
<accession>A0A918JMD7</accession>
<feature type="domain" description="Thioredoxin" evidence="8">
    <location>
        <begin position="527"/>
        <end position="662"/>
    </location>
</feature>
<dbReference type="InterPro" id="IPR003834">
    <property type="entry name" value="Cyt_c_assmbl_TM_dom"/>
</dbReference>
<evidence type="ECO:0000313" key="9">
    <source>
        <dbReference type="EMBL" id="GGW89402.1"/>
    </source>
</evidence>
<dbReference type="Gene3D" id="3.40.30.10">
    <property type="entry name" value="Glutaredoxin"/>
    <property type="match status" value="1"/>
</dbReference>
<evidence type="ECO:0000256" key="6">
    <source>
        <dbReference type="ARBA" id="ARBA00023136"/>
    </source>
</evidence>
<dbReference type="GO" id="GO:0045454">
    <property type="term" value="P:cell redox homeostasis"/>
    <property type="evidence" value="ECO:0007669"/>
    <property type="project" value="TreeGrafter"/>
</dbReference>